<dbReference type="Gene3D" id="3.30.70.1070">
    <property type="entry name" value="Sporulation related repeat"/>
    <property type="match status" value="1"/>
</dbReference>
<feature type="compositionally biased region" description="Low complexity" evidence="1">
    <location>
        <begin position="272"/>
        <end position="293"/>
    </location>
</feature>
<evidence type="ECO:0000256" key="2">
    <source>
        <dbReference type="SAM" id="Phobius"/>
    </source>
</evidence>
<dbReference type="GO" id="GO:0016887">
    <property type="term" value="F:ATP hydrolysis activity"/>
    <property type="evidence" value="ECO:0007669"/>
    <property type="project" value="InterPro"/>
</dbReference>
<feature type="region of interest" description="Disordered" evidence="1">
    <location>
        <begin position="268"/>
        <end position="320"/>
    </location>
</feature>
<dbReference type="GO" id="GO:0042834">
    <property type="term" value="F:peptidoglycan binding"/>
    <property type="evidence" value="ECO:0007669"/>
    <property type="project" value="InterPro"/>
</dbReference>
<comment type="caution">
    <text evidence="4">The sequence shown here is derived from an EMBL/GenBank/DDBJ whole genome shotgun (WGS) entry which is preliminary data.</text>
</comment>
<feature type="transmembrane region" description="Helical" evidence="2">
    <location>
        <begin position="232"/>
        <end position="251"/>
    </location>
</feature>
<gene>
    <name evidence="4" type="ORF">MGMO_105c00050</name>
</gene>
<keyword evidence="5" id="KW-1185">Reference proteome</keyword>
<dbReference type="InterPro" id="IPR036680">
    <property type="entry name" value="SPOR-like_sf"/>
</dbReference>
<proteinExistence type="predicted"/>
<dbReference type="AlphaFoldDB" id="V5C3F4"/>
<feature type="region of interest" description="Disordered" evidence="1">
    <location>
        <begin position="341"/>
        <end position="365"/>
    </location>
</feature>
<dbReference type="OrthoDB" id="6189127at2"/>
<dbReference type="EMBL" id="AYLO01000100">
    <property type="protein sequence ID" value="ESS71353.1"/>
    <property type="molecule type" value="Genomic_DNA"/>
</dbReference>
<dbReference type="InterPro" id="IPR007730">
    <property type="entry name" value="SPOR-like_dom"/>
</dbReference>
<keyword evidence="2" id="KW-0812">Transmembrane</keyword>
<feature type="domain" description="SPOR" evidence="3">
    <location>
        <begin position="396"/>
        <end position="476"/>
    </location>
</feature>
<sequence length="492" mass="54095">MQRTVTVSGNPLISRERVQKLELLTHLVANLAHTVIICGPEGVGKSRLLKRFQETTTESWIFCWLKGDNSLSMEKIQEILGENIAQYMPDLKSLPLANAFDKIAARHNKIVLVIDDAGNLAPGLIEKIISYAERKPVLRVILTLTHSEIYLKNGTDPAIDDCYQIDIPPLSEKQCGDFLEYLSTLPNPRIQFSAINESMVASLYRETHGIPGNILAHLPATDDNKKDYSKTILFSAVAVLIVLALGVQWWSSRPKKAAPETTVAIATPKTKPTIQQPAVPAQAVQPQTVAQAPEIPASQATSSQPQKPVESLNNAPLTGIRNDVINDMHSREAIEEGLKHNDTPLQAPHPAPVVAPPSQPLANDTPKAAEIGADSGRQVQLDPSVALDAGERWLLEQPIENYTLQLMALSNEQAIIQVMQRHQAVGQNLRYLKTKTRSGRDRFVLLYGSFASPELAKADINTLPKELQKTWLRKIGVVQSEINATIPTDTPD</sequence>
<organism evidence="4 5">
    <name type="scientific">Methyloglobulus morosus KoM1</name>
    <dbReference type="NCBI Taxonomy" id="1116472"/>
    <lineage>
        <taxon>Bacteria</taxon>
        <taxon>Pseudomonadati</taxon>
        <taxon>Pseudomonadota</taxon>
        <taxon>Gammaproteobacteria</taxon>
        <taxon>Methylococcales</taxon>
        <taxon>Methylococcaceae</taxon>
        <taxon>Methyloglobulus</taxon>
    </lineage>
</organism>
<feature type="compositionally biased region" description="Polar residues" evidence="1">
    <location>
        <begin position="298"/>
        <end position="316"/>
    </location>
</feature>
<name>V5C3F4_9GAMM</name>
<dbReference type="SUPFAM" id="SSF52540">
    <property type="entry name" value="P-loop containing nucleoside triphosphate hydrolases"/>
    <property type="match status" value="1"/>
</dbReference>
<feature type="compositionally biased region" description="Pro residues" evidence="1">
    <location>
        <begin position="347"/>
        <end position="359"/>
    </location>
</feature>
<protein>
    <recommendedName>
        <fullName evidence="3">SPOR domain-containing protein</fullName>
    </recommendedName>
</protein>
<dbReference type="Pfam" id="PF13401">
    <property type="entry name" value="AAA_22"/>
    <property type="match status" value="1"/>
</dbReference>
<dbReference type="PROSITE" id="PS51724">
    <property type="entry name" value="SPOR"/>
    <property type="match status" value="1"/>
</dbReference>
<evidence type="ECO:0000313" key="5">
    <source>
        <dbReference type="Proteomes" id="UP000017842"/>
    </source>
</evidence>
<reference evidence="4 5" key="1">
    <citation type="journal article" date="2013" name="Genome Announc.">
        <title>Draft Genome Sequence of the Methanotrophic Gammaproteobacterium Methyloglobulus morosus DSM 22980 Strain KoM1.</title>
        <authorList>
            <person name="Poehlein A."/>
            <person name="Deutzmann J.S."/>
            <person name="Daniel R."/>
            <person name="Simeonova D.D."/>
        </authorList>
    </citation>
    <scope>NUCLEOTIDE SEQUENCE [LARGE SCALE GENOMIC DNA]</scope>
    <source>
        <strain evidence="4 5">KoM1</strain>
    </source>
</reference>
<keyword evidence="2" id="KW-0472">Membrane</keyword>
<dbReference type="Proteomes" id="UP000017842">
    <property type="component" value="Unassembled WGS sequence"/>
</dbReference>
<dbReference type="Pfam" id="PF05036">
    <property type="entry name" value="SPOR"/>
    <property type="match status" value="1"/>
</dbReference>
<evidence type="ECO:0000259" key="3">
    <source>
        <dbReference type="PROSITE" id="PS51724"/>
    </source>
</evidence>
<dbReference type="InterPro" id="IPR027417">
    <property type="entry name" value="P-loop_NTPase"/>
</dbReference>
<accession>V5C3F4</accession>
<dbReference type="STRING" id="1116472.MGMO_105c00050"/>
<evidence type="ECO:0000256" key="1">
    <source>
        <dbReference type="SAM" id="MobiDB-lite"/>
    </source>
</evidence>
<dbReference type="eggNOG" id="COG3266">
    <property type="taxonomic scope" value="Bacteria"/>
</dbReference>
<evidence type="ECO:0000313" key="4">
    <source>
        <dbReference type="EMBL" id="ESS71353.1"/>
    </source>
</evidence>
<keyword evidence="2" id="KW-1133">Transmembrane helix</keyword>
<dbReference type="eggNOG" id="COG0470">
    <property type="taxonomic scope" value="Bacteria"/>
</dbReference>
<dbReference type="Gene3D" id="3.40.50.300">
    <property type="entry name" value="P-loop containing nucleotide triphosphate hydrolases"/>
    <property type="match status" value="1"/>
</dbReference>
<dbReference type="InterPro" id="IPR049945">
    <property type="entry name" value="AAA_22"/>
</dbReference>